<accession>A0A7S3JYV6</accession>
<feature type="signal peptide" evidence="2">
    <location>
        <begin position="1"/>
        <end position="17"/>
    </location>
</feature>
<sequence>MLLAKCIVLLGVWCINSVPQDYYLPYARYGLPRHVLDDVRIPTGAKRARACALPNREDYSGVPYTVPEFYFFAFVRDDEAALLAHFFRWYQACGLDLQNHSHFVVHRVGTDSEQIMSQIEFDRAGIPKKAIEIVHSYSSRLKAQKVNAYLDTIPQDAWLVYPDADEFFAFPCDWGGRILPILDHLRKAQNYDAAYAVSIVASRDEYKWLRKLSAPPAFYNTTPWVSGFDFVGGEMIDRVANDWSLPNILPPRLNTSKPWTRADIGDRSIFQQFPIPVRATSCLFHARPFKQILTRASCHFPNQAKQRFESSHRTSCFVHPFHQTAARRKTPPPLPPGFNATIFDTNTTLLRRKKPPAIYPKTYAFPHFRFSAHASKLADEKRKAYEISSAKLAISAASSDATIADKIAKANVDHARLAYTQASLYFYSKNEQQHFRPEVRLVLELDCSGDRYDRDAAYSQKISGRLDDLKRRKFLKVLALESRVHQSTALASFFRSFYANSDTKTKASKDQLRRLSFYLTASQETPHWKRRRQHPQQNNEKFPATTALSAVGENEKQHLDSNALNKWRRQRRNQIPYRQNHLSLPNQA</sequence>
<feature type="chain" id="PRO_5031277238" description="Glycosyltransferase family 92 protein" evidence="2">
    <location>
        <begin position="18"/>
        <end position="588"/>
    </location>
</feature>
<evidence type="ECO:0008006" key="4">
    <source>
        <dbReference type="Google" id="ProtNLM"/>
    </source>
</evidence>
<evidence type="ECO:0000256" key="1">
    <source>
        <dbReference type="SAM" id="MobiDB-lite"/>
    </source>
</evidence>
<dbReference type="AlphaFoldDB" id="A0A7S3JYV6"/>
<keyword evidence="2" id="KW-0732">Signal</keyword>
<gene>
    <name evidence="3" type="ORF">ALAG00032_LOCUS10220</name>
</gene>
<name>A0A7S3JYV6_9STRA</name>
<feature type="compositionally biased region" description="Polar residues" evidence="1">
    <location>
        <begin position="576"/>
        <end position="588"/>
    </location>
</feature>
<reference evidence="3" key="1">
    <citation type="submission" date="2021-01" db="EMBL/GenBank/DDBJ databases">
        <authorList>
            <person name="Corre E."/>
            <person name="Pelletier E."/>
            <person name="Niang G."/>
            <person name="Scheremetjew M."/>
            <person name="Finn R."/>
            <person name="Kale V."/>
            <person name="Holt S."/>
            <person name="Cochrane G."/>
            <person name="Meng A."/>
            <person name="Brown T."/>
            <person name="Cohen L."/>
        </authorList>
    </citation>
    <scope>NUCLEOTIDE SEQUENCE</scope>
    <source>
        <strain evidence="3">CCMP1510</strain>
    </source>
</reference>
<evidence type="ECO:0000313" key="3">
    <source>
        <dbReference type="EMBL" id="CAE0369457.1"/>
    </source>
</evidence>
<protein>
    <recommendedName>
        <fullName evidence="4">Glycosyltransferase family 92 protein</fullName>
    </recommendedName>
</protein>
<organism evidence="3">
    <name type="scientific">Aureoumbra lagunensis</name>
    <dbReference type="NCBI Taxonomy" id="44058"/>
    <lineage>
        <taxon>Eukaryota</taxon>
        <taxon>Sar</taxon>
        <taxon>Stramenopiles</taxon>
        <taxon>Ochrophyta</taxon>
        <taxon>Pelagophyceae</taxon>
        <taxon>Pelagomonadales</taxon>
        <taxon>Aureoumbra</taxon>
    </lineage>
</organism>
<proteinExistence type="predicted"/>
<evidence type="ECO:0000256" key="2">
    <source>
        <dbReference type="SAM" id="SignalP"/>
    </source>
</evidence>
<dbReference type="EMBL" id="HBIJ01015280">
    <property type="protein sequence ID" value="CAE0369457.1"/>
    <property type="molecule type" value="Transcribed_RNA"/>
</dbReference>
<feature type="region of interest" description="Disordered" evidence="1">
    <location>
        <begin position="568"/>
        <end position="588"/>
    </location>
</feature>